<evidence type="ECO:0000256" key="1">
    <source>
        <dbReference type="SAM" id="MobiDB-lite"/>
    </source>
</evidence>
<organism evidence="2 3">
    <name type="scientific">Streptomyces javensis</name>
    <dbReference type="NCBI Taxonomy" id="114698"/>
    <lineage>
        <taxon>Bacteria</taxon>
        <taxon>Bacillati</taxon>
        <taxon>Actinomycetota</taxon>
        <taxon>Actinomycetes</taxon>
        <taxon>Kitasatosporales</taxon>
        <taxon>Streptomycetaceae</taxon>
        <taxon>Streptomyces</taxon>
        <taxon>Streptomyces violaceusniger group</taxon>
    </lineage>
</organism>
<feature type="region of interest" description="Disordered" evidence="1">
    <location>
        <begin position="1"/>
        <end position="23"/>
    </location>
</feature>
<feature type="compositionally biased region" description="Basic and acidic residues" evidence="1">
    <location>
        <begin position="13"/>
        <end position="23"/>
    </location>
</feature>
<name>A0ABS0R803_9ACTN</name>
<evidence type="ECO:0000313" key="2">
    <source>
        <dbReference type="EMBL" id="MBI0312877.1"/>
    </source>
</evidence>
<dbReference type="Proteomes" id="UP000638849">
    <property type="component" value="Unassembled WGS sequence"/>
</dbReference>
<sequence length="62" mass="6921">MSAHSPTTAPIPRDPRTPLQRARDQLAAAHRELIGPSLSRSRRAEIADRIYQLNDEISSLES</sequence>
<keyword evidence="3" id="KW-1185">Reference proteome</keyword>
<dbReference type="EMBL" id="JAEEAQ010000046">
    <property type="protein sequence ID" value="MBI0312877.1"/>
    <property type="molecule type" value="Genomic_DNA"/>
</dbReference>
<comment type="caution">
    <text evidence="2">The sequence shown here is derived from an EMBL/GenBank/DDBJ whole genome shotgun (WGS) entry which is preliminary data.</text>
</comment>
<dbReference type="RefSeq" id="WP_198276086.1">
    <property type="nucleotide sequence ID" value="NZ_BAAAIF010000073.1"/>
</dbReference>
<reference evidence="2 3" key="1">
    <citation type="submission" date="2020-12" db="EMBL/GenBank/DDBJ databases">
        <authorList>
            <person name="Kusuma A.B."/>
            <person name="Nouioui I."/>
            <person name="Goodfellow M."/>
        </authorList>
    </citation>
    <scope>NUCLEOTIDE SEQUENCE [LARGE SCALE GENOMIC DNA]</scope>
    <source>
        <strain evidence="2 3">DSM 41764</strain>
    </source>
</reference>
<evidence type="ECO:0000313" key="3">
    <source>
        <dbReference type="Proteomes" id="UP000638849"/>
    </source>
</evidence>
<proteinExistence type="predicted"/>
<gene>
    <name evidence="2" type="ORF">JBF12_07700</name>
</gene>
<protein>
    <submittedName>
        <fullName evidence="2">Uncharacterized protein</fullName>
    </submittedName>
</protein>
<accession>A0ABS0R803</accession>